<protein>
    <submittedName>
        <fullName evidence="1">GYD family protein</fullName>
    </submittedName>
</protein>
<dbReference type="Pfam" id="PF08734">
    <property type="entry name" value="GYD"/>
    <property type="match status" value="1"/>
</dbReference>
<dbReference type="Proteomes" id="UP000239772">
    <property type="component" value="Unassembled WGS sequence"/>
</dbReference>
<dbReference type="OrthoDB" id="9795737at2"/>
<comment type="caution">
    <text evidence="1">The sequence shown here is derived from an EMBL/GenBank/DDBJ whole genome shotgun (WGS) entry which is preliminary data.</text>
</comment>
<evidence type="ECO:0000313" key="1">
    <source>
        <dbReference type="EMBL" id="PSC06620.1"/>
    </source>
</evidence>
<organism evidence="1 2">
    <name type="scientific">Alsobacter soli</name>
    <dbReference type="NCBI Taxonomy" id="2109933"/>
    <lineage>
        <taxon>Bacteria</taxon>
        <taxon>Pseudomonadati</taxon>
        <taxon>Pseudomonadota</taxon>
        <taxon>Alphaproteobacteria</taxon>
        <taxon>Hyphomicrobiales</taxon>
        <taxon>Alsobacteraceae</taxon>
        <taxon>Alsobacter</taxon>
    </lineage>
</organism>
<dbReference type="AlphaFoldDB" id="A0A2T1HYF9"/>
<dbReference type="EMBL" id="PVZS01000002">
    <property type="protein sequence ID" value="PSC06620.1"/>
    <property type="molecule type" value="Genomic_DNA"/>
</dbReference>
<gene>
    <name evidence="1" type="ORF">SLNSH_02065</name>
</gene>
<reference evidence="2" key="1">
    <citation type="submission" date="2018-03" db="EMBL/GenBank/DDBJ databases">
        <authorList>
            <person name="Sun L."/>
            <person name="Liu H."/>
            <person name="Chen W."/>
            <person name="Huang K."/>
            <person name="Liu W."/>
            <person name="Gao X."/>
        </authorList>
    </citation>
    <scope>NUCLEOTIDE SEQUENCE [LARGE SCALE GENOMIC DNA]</scope>
    <source>
        <strain evidence="2">SH9</strain>
    </source>
</reference>
<dbReference type="InterPro" id="IPR014845">
    <property type="entry name" value="GYD/TTHA1554"/>
</dbReference>
<accession>A0A2T1HYF9</accession>
<sequence>MKYISLITWTDQGIQAAKDSPKRLDQAREMGQGFGVKIEEAFMTMGDVDMVCIVDAPDDESYARFGLRLCQNGAVRTRTLKAFSEDEYRRIMNGL</sequence>
<dbReference type="RefSeq" id="WP_106334999.1">
    <property type="nucleotide sequence ID" value="NZ_PVZS01000002.1"/>
</dbReference>
<keyword evidence="2" id="KW-1185">Reference proteome</keyword>
<name>A0A2T1HYF9_9HYPH</name>
<evidence type="ECO:0000313" key="2">
    <source>
        <dbReference type="Proteomes" id="UP000239772"/>
    </source>
</evidence>
<proteinExistence type="predicted"/>